<dbReference type="PANTHER" id="PTHR32166:SF63">
    <property type="entry name" value="HAT TRANSPOSON SUPERFAMILY PROTEIN"/>
    <property type="match status" value="1"/>
</dbReference>
<feature type="region of interest" description="Disordered" evidence="9">
    <location>
        <begin position="1075"/>
        <end position="1121"/>
    </location>
</feature>
<keyword evidence="3 7" id="KW-0863">Zinc-finger</keyword>
<dbReference type="Pfam" id="PF07887">
    <property type="entry name" value="Calmodulin_bind"/>
    <property type="match status" value="1"/>
</dbReference>
<evidence type="ECO:0000259" key="11">
    <source>
        <dbReference type="PROSITE" id="PS51017"/>
    </source>
</evidence>
<feature type="compositionally biased region" description="Basic and acidic residues" evidence="9">
    <location>
        <begin position="1075"/>
        <end position="1085"/>
    </location>
</feature>
<comment type="subcellular location">
    <subcellularLocation>
        <location evidence="1 8">Nucleus</location>
    </subcellularLocation>
</comment>
<evidence type="ECO:0000256" key="1">
    <source>
        <dbReference type="ARBA" id="ARBA00004123"/>
    </source>
</evidence>
<organism evidence="12 13">
    <name type="scientific">Punica granatum</name>
    <name type="common">Pomegranate</name>
    <dbReference type="NCBI Taxonomy" id="22663"/>
    <lineage>
        <taxon>Eukaryota</taxon>
        <taxon>Viridiplantae</taxon>
        <taxon>Streptophyta</taxon>
        <taxon>Embryophyta</taxon>
        <taxon>Tracheophyta</taxon>
        <taxon>Spermatophyta</taxon>
        <taxon>Magnoliopsida</taxon>
        <taxon>eudicotyledons</taxon>
        <taxon>Gunneridae</taxon>
        <taxon>Pentapetalae</taxon>
        <taxon>rosids</taxon>
        <taxon>malvids</taxon>
        <taxon>Myrtales</taxon>
        <taxon>Lythraceae</taxon>
        <taxon>Punica</taxon>
    </lineage>
</organism>
<evidence type="ECO:0000256" key="2">
    <source>
        <dbReference type="ARBA" id="ARBA00022723"/>
    </source>
</evidence>
<dbReference type="RefSeq" id="XP_031401288.1">
    <property type="nucleotide sequence ID" value="XM_031545428.1"/>
</dbReference>
<dbReference type="OrthoDB" id="1936364at2759"/>
<evidence type="ECO:0000256" key="9">
    <source>
        <dbReference type="SAM" id="MobiDB-lite"/>
    </source>
</evidence>
<dbReference type="PANTHER" id="PTHR32166">
    <property type="entry name" value="OSJNBA0013A04.12 PROTEIN"/>
    <property type="match status" value="1"/>
</dbReference>
<evidence type="ECO:0000256" key="4">
    <source>
        <dbReference type="ARBA" id="ARBA00022833"/>
    </source>
</evidence>
<dbReference type="InterPro" id="IPR012337">
    <property type="entry name" value="RNaseH-like_sf"/>
</dbReference>
<dbReference type="Pfam" id="PF05699">
    <property type="entry name" value="Dimer_Tnp_hAT"/>
    <property type="match status" value="1"/>
</dbReference>
<dbReference type="Proteomes" id="UP000515151">
    <property type="component" value="Chromosome 6"/>
</dbReference>
<evidence type="ECO:0000256" key="8">
    <source>
        <dbReference type="PROSITE-ProRule" id="PRU00357"/>
    </source>
</evidence>
<feature type="region of interest" description="Disordered" evidence="9">
    <location>
        <begin position="944"/>
        <end position="969"/>
    </location>
</feature>
<dbReference type="InterPro" id="IPR003656">
    <property type="entry name" value="Znf_BED"/>
</dbReference>
<gene>
    <name evidence="13" type="primary">LOC116211180</name>
</gene>
<keyword evidence="2" id="KW-0479">Metal-binding</keyword>
<name>A0A6P8E822_PUNGR</name>
<dbReference type="GeneID" id="116211180"/>
<sequence length="1292" mass="144465">MWSGSYKGARDFMPRKEDIFWKHAERLNGRFKCKYCGKDFAGGVPRVKSHLSGIKGRDINTCPNVPKEVQAAAAEAIKVGINKRPKRENFSSSSDGISSEVVSENNDSCELDNLLAKFFLSNNIDCSAVQSSSFIDFMNAVVAFGAPYKLPSYSTLKSRLIPDLLGKIEADVRKVKESWKETGCTIISDVWCNEKENQSFVNIMASSRKGVVLLNSFKVPRNELDGVFLKEIICFCIQTVGPNHVVQYVNSALSLGPTKDLLANDFPQICITRCVAVEIQSSFEEVYMEIEWVKLAFDKARCLVTHIYGNSDLLSLMRKYTNNRELIQPQALDFSSNYSMLLSIIVVKDQLFQLVQSFCCSMSDLGKEVADIISSLEFWNQVEEIVQALESLFLVLYLVDRYGSSSGYLYVAMEMATKGMGKIYSGNPDKYQRLWQIFNSWKEKIVHPIHVAAAFLNPAYMCSGLFKDKARIMGVMEFVVSHLAASEDKDAFLEEIIEYHERSREPDMFSDAANRMRKVCHPGDWWAYGFGREFPMLQKYAIRILSQPCSGSAYKQSSSAFETAHMKKLSGFTFKASTHYFWMNMILTTGFRAMNASDKPKDLTELSELKWRFPTDFLNEIEVSHLDPQQTHSFVWYSSLRAGIHLPSQRCLQLQFVTRIPSLLVTGQEVKSEQGSPVHVFLVDRISGNVVQDSALSTLNLTVSALEGDFDEESGNTWQREDFERNEITDVPLMTGTLQVTLKDGMGTLGDLCFNYSSEIAKSGKFKLGVKTLTDECGGICICEGISNAFVVRDGNDTRAPDATASQMHLPEDSQLKSIMDELTQPKPCSTDTNANSEMDLGRWFEFGPLWSPLGCKHKQKHNVKSGQAAMGWPSIRSFRRAVSEKRDQKMLSRTQVQKQLEECIEGQDCSQEEYKLLLLGKEKQGKDNWKGIAEKYVMSKVPSQVASHPEEYSKGKSGSGLDEKDKEPMLVEPASEEQLDLANCDNSTLEGTAAFPNPNTSELSQPLTLFPSLLACKDMKFLVDEEAVEPWGLEERPSTVASFTCAGDSIPPKQDSSRLSQSLTLFPSLLIGDDKEVSEDKSPDLLENTARQSTRSPTKANERVGMSKLNIVASPSTGAQREPFLRVDSFQQSTCENNSLECVRDTPDPNVCNSSNQSRQNQNHDFKFDSVEDRGHISPATDRSASSSLCNGGALTHRHGMDCGSICGSNGNVNQVPVTRHAGESRPVEESSQGSVRKAALAKFLLKRKDRCYEKKVRYVSRKKLAEQHPHVKGQFVRQAQSDPATEETNP</sequence>
<dbReference type="GO" id="GO:0003677">
    <property type="term" value="F:DNA binding"/>
    <property type="evidence" value="ECO:0007669"/>
    <property type="project" value="UniProtKB-KW"/>
</dbReference>
<dbReference type="InterPro" id="IPR010402">
    <property type="entry name" value="CCT_domain"/>
</dbReference>
<feature type="domain" description="BED-type" evidence="10">
    <location>
        <begin position="15"/>
        <end position="69"/>
    </location>
</feature>
<evidence type="ECO:0000256" key="7">
    <source>
        <dbReference type="PROSITE-ProRule" id="PRU00027"/>
    </source>
</evidence>
<feature type="region of interest" description="Disordered" evidence="9">
    <location>
        <begin position="1265"/>
        <end position="1292"/>
    </location>
</feature>
<dbReference type="InterPro" id="IPR008906">
    <property type="entry name" value="HATC_C_dom"/>
</dbReference>
<keyword evidence="5" id="KW-0238">DNA-binding</keyword>
<feature type="compositionally biased region" description="Polar residues" evidence="9">
    <location>
        <begin position="1090"/>
        <end position="1100"/>
    </location>
</feature>
<accession>A0A6P8E822</accession>
<feature type="domain" description="CCT" evidence="11">
    <location>
        <begin position="1238"/>
        <end position="1280"/>
    </location>
</feature>
<evidence type="ECO:0000259" key="10">
    <source>
        <dbReference type="PROSITE" id="PS50808"/>
    </source>
</evidence>
<evidence type="ECO:0000256" key="3">
    <source>
        <dbReference type="ARBA" id="ARBA00022771"/>
    </source>
</evidence>
<dbReference type="GO" id="GO:0008270">
    <property type="term" value="F:zinc ion binding"/>
    <property type="evidence" value="ECO:0007669"/>
    <property type="project" value="UniProtKB-KW"/>
</dbReference>
<evidence type="ECO:0000313" key="13">
    <source>
        <dbReference type="RefSeq" id="XP_031401288.1"/>
    </source>
</evidence>
<evidence type="ECO:0000256" key="6">
    <source>
        <dbReference type="ARBA" id="ARBA00023242"/>
    </source>
</evidence>
<dbReference type="PROSITE" id="PS50808">
    <property type="entry name" value="ZF_BED"/>
    <property type="match status" value="1"/>
</dbReference>
<reference evidence="12" key="1">
    <citation type="journal article" date="2020" name="Plant Biotechnol. J.">
        <title>The pomegranate (Punica granatum L.) draft genome dissects genetic divergence between soft- and hard-seeded cultivars.</title>
        <authorList>
            <person name="Luo X."/>
            <person name="Li H."/>
            <person name="Wu Z."/>
            <person name="Yao W."/>
            <person name="Zhao P."/>
            <person name="Cao D."/>
            <person name="Yu H."/>
            <person name="Li K."/>
            <person name="Poudel K."/>
            <person name="Zhao D."/>
            <person name="Zhang F."/>
            <person name="Xia X."/>
            <person name="Chen L."/>
            <person name="Wang Q."/>
            <person name="Jing D."/>
            <person name="Cao S."/>
        </authorList>
    </citation>
    <scope>NUCLEOTIDE SEQUENCE [LARGE SCALE GENOMIC DNA]</scope>
    <source>
        <strain evidence="12">cv. Tunisia</strain>
    </source>
</reference>
<dbReference type="InterPro" id="IPR046831">
    <property type="entry name" value="Calmodulin_bind_N"/>
</dbReference>
<dbReference type="GO" id="GO:0005634">
    <property type="term" value="C:nucleus"/>
    <property type="evidence" value="ECO:0007669"/>
    <property type="project" value="UniProtKB-SubCell"/>
</dbReference>
<dbReference type="PROSITE" id="PS51017">
    <property type="entry name" value="CCT"/>
    <property type="match status" value="1"/>
</dbReference>
<feature type="compositionally biased region" description="Polar residues" evidence="9">
    <location>
        <begin position="1279"/>
        <end position="1292"/>
    </location>
</feature>
<dbReference type="Pfam" id="PF06203">
    <property type="entry name" value="CCT"/>
    <property type="match status" value="1"/>
</dbReference>
<keyword evidence="4" id="KW-0862">Zinc</keyword>
<protein>
    <submittedName>
        <fullName evidence="13">Uncharacterized protein LOC116211180 isoform X1</fullName>
    </submittedName>
</protein>
<proteinExistence type="predicted"/>
<reference evidence="13" key="2">
    <citation type="submission" date="2025-08" db="UniProtKB">
        <authorList>
            <consortium name="RefSeq"/>
        </authorList>
    </citation>
    <scope>IDENTIFICATION</scope>
    <source>
        <tissue evidence="13">Leaf</tissue>
    </source>
</reference>
<dbReference type="SUPFAM" id="SSF53098">
    <property type="entry name" value="Ribonuclease H-like"/>
    <property type="match status" value="1"/>
</dbReference>
<dbReference type="InterPro" id="IPR007021">
    <property type="entry name" value="DUF659"/>
</dbReference>
<keyword evidence="6 8" id="KW-0539">Nucleus</keyword>
<keyword evidence="12" id="KW-1185">Reference proteome</keyword>
<dbReference type="GO" id="GO:0046983">
    <property type="term" value="F:protein dimerization activity"/>
    <property type="evidence" value="ECO:0007669"/>
    <property type="project" value="InterPro"/>
</dbReference>
<dbReference type="Pfam" id="PF04937">
    <property type="entry name" value="DUF659"/>
    <property type="match status" value="1"/>
</dbReference>
<evidence type="ECO:0000256" key="5">
    <source>
        <dbReference type="ARBA" id="ARBA00023125"/>
    </source>
</evidence>
<evidence type="ECO:0000313" key="12">
    <source>
        <dbReference type="Proteomes" id="UP000515151"/>
    </source>
</evidence>